<feature type="transmembrane region" description="Helical" evidence="6">
    <location>
        <begin position="325"/>
        <end position="348"/>
    </location>
</feature>
<evidence type="ECO:0000256" key="4">
    <source>
        <dbReference type="ARBA" id="ARBA00022989"/>
    </source>
</evidence>
<dbReference type="InterPro" id="IPR036259">
    <property type="entry name" value="MFS_trans_sf"/>
</dbReference>
<comment type="caution">
    <text evidence="8">The sequence shown here is derived from an EMBL/GenBank/DDBJ whole genome shotgun (WGS) entry which is preliminary data.</text>
</comment>
<feature type="transmembrane region" description="Helical" evidence="6">
    <location>
        <begin position="196"/>
        <end position="214"/>
    </location>
</feature>
<dbReference type="Proteomes" id="UP001176468">
    <property type="component" value="Unassembled WGS sequence"/>
</dbReference>
<feature type="transmembrane region" description="Helical" evidence="6">
    <location>
        <begin position="99"/>
        <end position="121"/>
    </location>
</feature>
<feature type="transmembrane region" description="Helical" evidence="6">
    <location>
        <begin position="21"/>
        <end position="40"/>
    </location>
</feature>
<feature type="transmembrane region" description="Helical" evidence="6">
    <location>
        <begin position="419"/>
        <end position="441"/>
    </location>
</feature>
<dbReference type="InterPro" id="IPR044770">
    <property type="entry name" value="MFS_spinster-like"/>
</dbReference>
<dbReference type="InterPro" id="IPR020846">
    <property type="entry name" value="MFS_dom"/>
</dbReference>
<protein>
    <submittedName>
        <fullName evidence="8">MFS transporter</fullName>
    </submittedName>
</protein>
<feature type="transmembrane region" description="Helical" evidence="6">
    <location>
        <begin position="261"/>
        <end position="281"/>
    </location>
</feature>
<feature type="transmembrane region" description="Helical" evidence="6">
    <location>
        <begin position="393"/>
        <end position="413"/>
    </location>
</feature>
<dbReference type="SUPFAM" id="SSF103473">
    <property type="entry name" value="MFS general substrate transporter"/>
    <property type="match status" value="2"/>
</dbReference>
<evidence type="ECO:0000256" key="1">
    <source>
        <dbReference type="ARBA" id="ARBA00004141"/>
    </source>
</evidence>
<evidence type="ECO:0000256" key="5">
    <source>
        <dbReference type="ARBA" id="ARBA00023136"/>
    </source>
</evidence>
<evidence type="ECO:0000256" key="6">
    <source>
        <dbReference type="SAM" id="Phobius"/>
    </source>
</evidence>
<feature type="transmembrane region" description="Helical" evidence="6">
    <location>
        <begin position="153"/>
        <end position="175"/>
    </location>
</feature>
<feature type="transmembrane region" description="Helical" evidence="6">
    <location>
        <begin position="360"/>
        <end position="381"/>
    </location>
</feature>
<evidence type="ECO:0000313" key="9">
    <source>
        <dbReference type="Proteomes" id="UP001176468"/>
    </source>
</evidence>
<feature type="transmembrane region" description="Helical" evidence="6">
    <location>
        <begin position="287"/>
        <end position="305"/>
    </location>
</feature>
<evidence type="ECO:0000256" key="2">
    <source>
        <dbReference type="ARBA" id="ARBA00022448"/>
    </source>
</evidence>
<organism evidence="8 9">
    <name type="scientific">Sphingomonas immobilis</name>
    <dbReference type="NCBI Taxonomy" id="3063997"/>
    <lineage>
        <taxon>Bacteria</taxon>
        <taxon>Pseudomonadati</taxon>
        <taxon>Pseudomonadota</taxon>
        <taxon>Alphaproteobacteria</taxon>
        <taxon>Sphingomonadales</taxon>
        <taxon>Sphingomonadaceae</taxon>
        <taxon>Sphingomonas</taxon>
    </lineage>
</organism>
<keyword evidence="5 6" id="KW-0472">Membrane</keyword>
<name>A0ABT8ZX54_9SPHN</name>
<dbReference type="RefSeq" id="WP_304560612.1">
    <property type="nucleotide sequence ID" value="NZ_JAUQSZ010000004.1"/>
</dbReference>
<feature type="transmembrane region" description="Helical" evidence="6">
    <location>
        <begin position="453"/>
        <end position="473"/>
    </location>
</feature>
<keyword evidence="2" id="KW-0813">Transport</keyword>
<keyword evidence="4 6" id="KW-1133">Transmembrane helix</keyword>
<dbReference type="PANTHER" id="PTHR23505">
    <property type="entry name" value="SPINSTER"/>
    <property type="match status" value="1"/>
</dbReference>
<comment type="subcellular location">
    <subcellularLocation>
        <location evidence="1">Membrane</location>
        <topology evidence="1">Multi-pass membrane protein</topology>
    </subcellularLocation>
</comment>
<feature type="transmembrane region" description="Helical" evidence="6">
    <location>
        <begin position="479"/>
        <end position="502"/>
    </location>
</feature>
<dbReference type="PROSITE" id="PS50850">
    <property type="entry name" value="MFS"/>
    <property type="match status" value="1"/>
</dbReference>
<reference evidence="8" key="1">
    <citation type="submission" date="2023-07" db="EMBL/GenBank/DDBJ databases">
        <authorList>
            <person name="Kim M.K."/>
        </authorList>
    </citation>
    <scope>NUCLEOTIDE SEQUENCE</scope>
    <source>
        <strain evidence="8">CA1-15</strain>
    </source>
</reference>
<proteinExistence type="predicted"/>
<keyword evidence="3 6" id="KW-0812">Transmembrane</keyword>
<evidence type="ECO:0000256" key="3">
    <source>
        <dbReference type="ARBA" id="ARBA00022692"/>
    </source>
</evidence>
<gene>
    <name evidence="8" type="ORF">Q5H94_07390</name>
</gene>
<dbReference type="EMBL" id="JAUQSZ010000004">
    <property type="protein sequence ID" value="MDO7842144.1"/>
    <property type="molecule type" value="Genomic_DNA"/>
</dbReference>
<dbReference type="Gene3D" id="1.20.1250.20">
    <property type="entry name" value="MFS general substrate transporter like domains"/>
    <property type="match status" value="2"/>
</dbReference>
<dbReference type="Pfam" id="PF07690">
    <property type="entry name" value="MFS_1"/>
    <property type="match status" value="1"/>
</dbReference>
<dbReference type="PANTHER" id="PTHR23505:SF79">
    <property type="entry name" value="PROTEIN SPINSTER"/>
    <property type="match status" value="1"/>
</dbReference>
<keyword evidence="9" id="KW-1185">Reference proteome</keyword>
<accession>A0ABT8ZX54</accession>
<evidence type="ECO:0000313" key="8">
    <source>
        <dbReference type="EMBL" id="MDO7842144.1"/>
    </source>
</evidence>
<evidence type="ECO:0000259" key="7">
    <source>
        <dbReference type="PROSITE" id="PS50850"/>
    </source>
</evidence>
<dbReference type="InterPro" id="IPR011701">
    <property type="entry name" value="MFS"/>
</dbReference>
<feature type="domain" description="Major facilitator superfamily (MFS) profile" evidence="7">
    <location>
        <begin position="27"/>
        <end position="512"/>
    </location>
</feature>
<sequence>MLQQAIDAGSTRPGTARPYARWYPAYVLILLALANTFNYLDRNIISILAEAIKADLKVSDAQIGFLNGTIFAALYAIFGMPMGRLADRSNQPRLMGIGLSLWSAMTAFSGFASSFAMLSLARVGVSVGEATANPCSHAIIAGYFQPVQRARAYAVYLAGIFLGMGCALAIGGVVLHNWAAFSAQFSFLQGTPAWKATFWICGIPGLILALLIFRVPDPRAAQTAAVTVSKGSPWIGFLADVAAVLPPTSFFAAARRGRGVLVWNLIAGAGLAALAATLSMLTGDWQQWTALGFATYAVFAFAQMIRWQDKPLFALTFGTRSFRYLVIGMSAIACIHNALLFWAVPYLLRTFKISAASGGVTMGIILALAGGLGIAAGGYAADVIRRRDLRASIWITLTCMAAAMPAAVVMFTTGDVDTFYVAFTIFAFFHNAWAASSAAVIQELVLPRMRATGAGSFSMLIIVSNFALGPYLVGKVSTVTGSLAFGSLAMYALAPVGIYCLLRAVRTVPADIADREARAHARGEAQLATSL</sequence>
<feature type="transmembrane region" description="Helical" evidence="6">
    <location>
        <begin position="60"/>
        <end position="78"/>
    </location>
</feature>